<dbReference type="Gramene" id="Psat04G0259000-T1">
    <property type="protein sequence ID" value="KAI5418010.1"/>
    <property type="gene ID" value="KIW84_042590"/>
</dbReference>
<dbReference type="AlphaFoldDB" id="A0A9D5ATJ8"/>
<protein>
    <recommendedName>
        <fullName evidence="12">Cysteine proteinase</fullName>
    </recommendedName>
</protein>
<organism evidence="10 11">
    <name type="scientific">Pisum sativum</name>
    <name type="common">Garden pea</name>
    <name type="synonym">Lathyrus oleraceus</name>
    <dbReference type="NCBI Taxonomy" id="3888"/>
    <lineage>
        <taxon>Eukaryota</taxon>
        <taxon>Viridiplantae</taxon>
        <taxon>Streptophyta</taxon>
        <taxon>Embryophyta</taxon>
        <taxon>Tracheophyta</taxon>
        <taxon>Spermatophyta</taxon>
        <taxon>Magnoliopsida</taxon>
        <taxon>eudicotyledons</taxon>
        <taxon>Gunneridae</taxon>
        <taxon>Pentapetalae</taxon>
        <taxon>rosids</taxon>
        <taxon>fabids</taxon>
        <taxon>Fabales</taxon>
        <taxon>Fabaceae</taxon>
        <taxon>Papilionoideae</taxon>
        <taxon>50 kb inversion clade</taxon>
        <taxon>NPAAA clade</taxon>
        <taxon>Hologalegina</taxon>
        <taxon>IRL clade</taxon>
        <taxon>Fabeae</taxon>
        <taxon>Lathyrus</taxon>
    </lineage>
</organism>
<evidence type="ECO:0000256" key="7">
    <source>
        <dbReference type="SAM" id="SignalP"/>
    </source>
</evidence>
<feature type="signal peptide" evidence="7">
    <location>
        <begin position="1"/>
        <end position="19"/>
    </location>
</feature>
<dbReference type="Pfam" id="PF08246">
    <property type="entry name" value="Inhibitor_I29"/>
    <property type="match status" value="1"/>
</dbReference>
<accession>A0A9D5ATJ8</accession>
<dbReference type="Pfam" id="PF00112">
    <property type="entry name" value="Peptidase_C1"/>
    <property type="match status" value="1"/>
</dbReference>
<evidence type="ECO:0000256" key="2">
    <source>
        <dbReference type="ARBA" id="ARBA00022670"/>
    </source>
</evidence>
<comment type="caution">
    <text evidence="10">The sequence shown here is derived from an EMBL/GenBank/DDBJ whole genome shotgun (WGS) entry which is preliminary data.</text>
</comment>
<evidence type="ECO:0000256" key="3">
    <source>
        <dbReference type="ARBA" id="ARBA00022801"/>
    </source>
</evidence>
<dbReference type="Gramene" id="PSAT_LOCUS17250_t1">
    <property type="protein sequence ID" value="CAL5197737.1"/>
    <property type="gene ID" value="PSAT_LOCUS17250"/>
</dbReference>
<keyword evidence="7" id="KW-0732">Signal</keyword>
<keyword evidence="3" id="KW-0378">Hydrolase</keyword>
<dbReference type="GO" id="GO:0008234">
    <property type="term" value="F:cysteine-type peptidase activity"/>
    <property type="evidence" value="ECO:0007669"/>
    <property type="project" value="UniProtKB-KW"/>
</dbReference>
<dbReference type="Proteomes" id="UP001058974">
    <property type="component" value="Chromosome 4"/>
</dbReference>
<comment type="similarity">
    <text evidence="1">Belongs to the peptidase C1 family.</text>
</comment>
<evidence type="ECO:0000256" key="1">
    <source>
        <dbReference type="ARBA" id="ARBA00008455"/>
    </source>
</evidence>
<keyword evidence="6" id="KW-0325">Glycoprotein</keyword>
<dbReference type="Gene3D" id="3.90.70.10">
    <property type="entry name" value="Cysteine proteinases"/>
    <property type="match status" value="1"/>
</dbReference>
<dbReference type="PROSITE" id="PS00139">
    <property type="entry name" value="THIOL_PROTEASE_CYS"/>
    <property type="match status" value="1"/>
</dbReference>
<dbReference type="FunFam" id="3.90.70.10:FF:000068">
    <property type="entry name" value="Cysteine protease 1"/>
    <property type="match status" value="1"/>
</dbReference>
<feature type="chain" id="PRO_5038636785" description="Cysteine proteinase" evidence="7">
    <location>
        <begin position="20"/>
        <end position="363"/>
    </location>
</feature>
<dbReference type="InterPro" id="IPR038765">
    <property type="entry name" value="Papain-like_cys_pep_sf"/>
</dbReference>
<feature type="domain" description="Peptidase C1A papain C-terminal" evidence="8">
    <location>
        <begin position="125"/>
        <end position="340"/>
    </location>
</feature>
<keyword evidence="5" id="KW-1015">Disulfide bond</keyword>
<name>A0A9D5ATJ8_PEA</name>
<dbReference type="PRINTS" id="PR00705">
    <property type="entry name" value="PAPAIN"/>
</dbReference>
<sequence length="363" mass="40952">MTSILHSLILFCLITLSLSLNMSSGRSNKEVMTMYEKWLVKHQKVYNKLGEKDRRFQIFKDNLKFIDEHNAQNHSYIVGLNEFADITNKEYRDKYLSTRSSNDIKHKITGERYAYKAGDSGNDILPASVDWRWAFGPIKYQGTCGACWAFSAVATVEAINKIVTGNFVNLSVQELVDCDRTDFNRGCRGGLMDHAYKFIIDNGGLDSEEDYPYQEREGTCDQGKKNTKIVSINYFEYVPRNDENALMKAVANQPVTVAIDASGRAFQLYQSGVFTGSCDTMLNHGVVVVGYGSQNGVDFWGVRNSWSTNWGERGYFKLERNLKNTNTGKCGIAMDPTYPIKLRQNSAVTNSGYEKTQMLVTSA</sequence>
<evidence type="ECO:0000259" key="8">
    <source>
        <dbReference type="SMART" id="SM00645"/>
    </source>
</evidence>
<keyword evidence="4" id="KW-0788">Thiol protease</keyword>
<dbReference type="InterPro" id="IPR000668">
    <property type="entry name" value="Peptidase_C1A_C"/>
</dbReference>
<dbReference type="OrthoDB" id="190265at2759"/>
<proteinExistence type="inferred from homology"/>
<keyword evidence="11" id="KW-1185">Reference proteome</keyword>
<gene>
    <name evidence="10" type="ORF">KIW84_042590</name>
</gene>
<dbReference type="CDD" id="cd02248">
    <property type="entry name" value="Peptidase_C1A"/>
    <property type="match status" value="1"/>
</dbReference>
<evidence type="ECO:0000313" key="10">
    <source>
        <dbReference type="EMBL" id="KAI5418010.1"/>
    </source>
</evidence>
<dbReference type="PANTHER" id="PTHR12411">
    <property type="entry name" value="CYSTEINE PROTEASE FAMILY C1-RELATED"/>
    <property type="match status" value="1"/>
</dbReference>
<evidence type="ECO:0000256" key="5">
    <source>
        <dbReference type="ARBA" id="ARBA00023157"/>
    </source>
</evidence>
<feature type="domain" description="Cathepsin propeptide inhibitor" evidence="9">
    <location>
        <begin position="35"/>
        <end position="91"/>
    </location>
</feature>
<dbReference type="GO" id="GO:0006508">
    <property type="term" value="P:proteolysis"/>
    <property type="evidence" value="ECO:0007669"/>
    <property type="project" value="UniProtKB-KW"/>
</dbReference>
<dbReference type="InterPro" id="IPR039417">
    <property type="entry name" value="Peptidase_C1A_papain-like"/>
</dbReference>
<dbReference type="SUPFAM" id="SSF54001">
    <property type="entry name" value="Cysteine proteinases"/>
    <property type="match status" value="1"/>
</dbReference>
<evidence type="ECO:0008006" key="12">
    <source>
        <dbReference type="Google" id="ProtNLM"/>
    </source>
</evidence>
<dbReference type="SMART" id="SM00645">
    <property type="entry name" value="Pept_C1"/>
    <property type="match status" value="1"/>
</dbReference>
<dbReference type="PROSITE" id="PS00639">
    <property type="entry name" value="THIOL_PROTEASE_HIS"/>
    <property type="match status" value="1"/>
</dbReference>
<dbReference type="SMART" id="SM00848">
    <property type="entry name" value="Inhibitor_I29"/>
    <property type="match status" value="1"/>
</dbReference>
<dbReference type="InterPro" id="IPR000169">
    <property type="entry name" value="Pept_cys_AS"/>
</dbReference>
<dbReference type="InterPro" id="IPR025660">
    <property type="entry name" value="Pept_his_AS"/>
</dbReference>
<dbReference type="EMBL" id="JAMSHJ010000004">
    <property type="protein sequence ID" value="KAI5418010.1"/>
    <property type="molecule type" value="Genomic_DNA"/>
</dbReference>
<reference evidence="10 11" key="1">
    <citation type="journal article" date="2022" name="Nat. Genet.">
        <title>Improved pea reference genome and pan-genome highlight genomic features and evolutionary characteristics.</title>
        <authorList>
            <person name="Yang T."/>
            <person name="Liu R."/>
            <person name="Luo Y."/>
            <person name="Hu S."/>
            <person name="Wang D."/>
            <person name="Wang C."/>
            <person name="Pandey M.K."/>
            <person name="Ge S."/>
            <person name="Xu Q."/>
            <person name="Li N."/>
            <person name="Li G."/>
            <person name="Huang Y."/>
            <person name="Saxena R.K."/>
            <person name="Ji Y."/>
            <person name="Li M."/>
            <person name="Yan X."/>
            <person name="He Y."/>
            <person name="Liu Y."/>
            <person name="Wang X."/>
            <person name="Xiang C."/>
            <person name="Varshney R.K."/>
            <person name="Ding H."/>
            <person name="Gao S."/>
            <person name="Zong X."/>
        </authorList>
    </citation>
    <scope>NUCLEOTIDE SEQUENCE [LARGE SCALE GENOMIC DNA]</scope>
    <source>
        <strain evidence="10 11">cv. Zhongwan 6</strain>
    </source>
</reference>
<dbReference type="InterPro" id="IPR013201">
    <property type="entry name" value="Prot_inhib_I29"/>
</dbReference>
<evidence type="ECO:0000256" key="6">
    <source>
        <dbReference type="ARBA" id="ARBA00023180"/>
    </source>
</evidence>
<dbReference type="InterPro" id="IPR013128">
    <property type="entry name" value="Peptidase_C1A"/>
</dbReference>
<evidence type="ECO:0000259" key="9">
    <source>
        <dbReference type="SMART" id="SM00848"/>
    </source>
</evidence>
<evidence type="ECO:0000313" key="11">
    <source>
        <dbReference type="Proteomes" id="UP001058974"/>
    </source>
</evidence>
<dbReference type="Gramene" id="Psat4g084880.1">
    <property type="protein sequence ID" value="Psat4g084880.1.cds"/>
    <property type="gene ID" value="Psat4g084880"/>
</dbReference>
<keyword evidence="2" id="KW-0645">Protease</keyword>
<evidence type="ECO:0000256" key="4">
    <source>
        <dbReference type="ARBA" id="ARBA00022807"/>
    </source>
</evidence>